<dbReference type="OrthoDB" id="7159357at2"/>
<sequence length="283" mass="30453">MRLVCPNCGAQYEVDAGAIPDSGRDVQCSDCGHAWFQGPLDIDFEAEEMALAPKAAVRPSQPVAPPQEADPEPEPVPAPQPFGSPPPLAEDEDEPEAEDAPAPPPAAPRRSMDDSLLSVLREEADREAAVRRSEVPRPLEIQPDLGLEETAGAAKAVRDRLARLRVPEPTPDDTEKPTARRDLLPDIEEINSTLRASSEDRHGEADDLSQDAAPDAEHSKAAFRSGFFLILLVAFLLLVTYMAAPKLMGQFPAAESALQSYVDAVNGARLWLDRNLGGAQSAN</sequence>
<feature type="compositionally biased region" description="Acidic residues" evidence="1">
    <location>
        <begin position="89"/>
        <end position="99"/>
    </location>
</feature>
<keyword evidence="2" id="KW-1133">Transmembrane helix</keyword>
<gene>
    <name evidence="4" type="ORF">EOK75_11205</name>
</gene>
<feature type="region of interest" description="Disordered" evidence="1">
    <location>
        <begin position="194"/>
        <end position="213"/>
    </location>
</feature>
<keyword evidence="2" id="KW-0812">Transmembrane</keyword>
<feature type="domain" description="Zinc finger/thioredoxin putative" evidence="3">
    <location>
        <begin position="1"/>
        <end position="36"/>
    </location>
</feature>
<feature type="transmembrane region" description="Helical" evidence="2">
    <location>
        <begin position="226"/>
        <end position="244"/>
    </location>
</feature>
<evidence type="ECO:0000259" key="3">
    <source>
        <dbReference type="Pfam" id="PF13717"/>
    </source>
</evidence>
<feature type="compositionally biased region" description="Basic and acidic residues" evidence="1">
    <location>
        <begin position="120"/>
        <end position="135"/>
    </location>
</feature>
<dbReference type="NCBIfam" id="TIGR02098">
    <property type="entry name" value="MJ0042_CXXC"/>
    <property type="match status" value="1"/>
</dbReference>
<evidence type="ECO:0000256" key="1">
    <source>
        <dbReference type="SAM" id="MobiDB-lite"/>
    </source>
</evidence>
<accession>A0A4P8EI22</accession>
<dbReference type="Proteomes" id="UP000298631">
    <property type="component" value="Chromosome"/>
</dbReference>
<evidence type="ECO:0000313" key="4">
    <source>
        <dbReference type="EMBL" id="QCO56598.1"/>
    </source>
</evidence>
<feature type="compositionally biased region" description="Basic and acidic residues" evidence="1">
    <location>
        <begin position="173"/>
        <end position="184"/>
    </location>
</feature>
<evidence type="ECO:0000313" key="5">
    <source>
        <dbReference type="Proteomes" id="UP000298631"/>
    </source>
</evidence>
<reference evidence="4 5" key="1">
    <citation type="submission" date="2019-05" db="EMBL/GenBank/DDBJ databases">
        <title>Pseudorhodobacter turbinis sp. nov., isolated from the gut of the Korean turban shell.</title>
        <authorList>
            <person name="Jeong Y.-S."/>
            <person name="Kang W.-R."/>
            <person name="Bae J.-W."/>
        </authorList>
    </citation>
    <scope>NUCLEOTIDE SEQUENCE [LARGE SCALE GENOMIC DNA]</scope>
    <source>
        <strain evidence="4 5">S12M18</strain>
    </source>
</reference>
<feature type="compositionally biased region" description="Pro residues" evidence="1">
    <location>
        <begin position="74"/>
        <end position="88"/>
    </location>
</feature>
<feature type="region of interest" description="Disordered" evidence="1">
    <location>
        <begin position="51"/>
        <end position="135"/>
    </location>
</feature>
<evidence type="ECO:0000256" key="2">
    <source>
        <dbReference type="SAM" id="Phobius"/>
    </source>
</evidence>
<protein>
    <submittedName>
        <fullName evidence="4">Thioredoxin</fullName>
    </submittedName>
</protein>
<proteinExistence type="predicted"/>
<keyword evidence="5" id="KW-1185">Reference proteome</keyword>
<dbReference type="AlphaFoldDB" id="A0A4P8EI22"/>
<dbReference type="Pfam" id="PF13717">
    <property type="entry name" value="Zn_ribbon_4"/>
    <property type="match status" value="1"/>
</dbReference>
<feature type="region of interest" description="Disordered" evidence="1">
    <location>
        <begin position="160"/>
        <end position="187"/>
    </location>
</feature>
<organism evidence="4 5">
    <name type="scientific">Pseudorhodobacter turbinis</name>
    <dbReference type="NCBI Taxonomy" id="2500533"/>
    <lineage>
        <taxon>Bacteria</taxon>
        <taxon>Pseudomonadati</taxon>
        <taxon>Pseudomonadota</taxon>
        <taxon>Alphaproteobacteria</taxon>
        <taxon>Rhodobacterales</taxon>
        <taxon>Paracoccaceae</taxon>
        <taxon>Pseudorhodobacter</taxon>
    </lineage>
</organism>
<keyword evidence="2" id="KW-0472">Membrane</keyword>
<name>A0A4P8EI22_9RHOB</name>
<dbReference type="EMBL" id="CP039964">
    <property type="protein sequence ID" value="QCO56598.1"/>
    <property type="molecule type" value="Genomic_DNA"/>
</dbReference>
<dbReference type="InterPro" id="IPR011723">
    <property type="entry name" value="Znf/thioredoxin_put"/>
</dbReference>
<dbReference type="KEGG" id="pseb:EOK75_11205"/>